<evidence type="ECO:0000313" key="3">
    <source>
        <dbReference type="Proteomes" id="UP000580568"/>
    </source>
</evidence>
<feature type="transmembrane region" description="Helical" evidence="1">
    <location>
        <begin position="6"/>
        <end position="26"/>
    </location>
</feature>
<keyword evidence="1" id="KW-1133">Transmembrane helix</keyword>
<gene>
    <name evidence="2" type="ORF">bsdtw1_01554</name>
</gene>
<sequence length="143" mass="16406">MKKSKWALRILCIFIICFAIVQILGFGKLNKIITIKDTKITKIVFSDGRGGLNPPLTVTDPKKIEEFTSYLNKFVIIKPIYTNAKTGWIYSVTLYNDDNKISSITFGNPIIINNDKEYLVLKNNLSINDITKYLKSIDPQWKE</sequence>
<dbReference type="Proteomes" id="UP000580568">
    <property type="component" value="Unassembled WGS sequence"/>
</dbReference>
<protein>
    <submittedName>
        <fullName evidence="2">Uncharacterized protein</fullName>
    </submittedName>
</protein>
<dbReference type="RefSeq" id="WP_183276976.1">
    <property type="nucleotide sequence ID" value="NZ_BLZR01000001.1"/>
</dbReference>
<organism evidence="2 3">
    <name type="scientific">Clostridium fungisolvens</name>
    <dbReference type="NCBI Taxonomy" id="1604897"/>
    <lineage>
        <taxon>Bacteria</taxon>
        <taxon>Bacillati</taxon>
        <taxon>Bacillota</taxon>
        <taxon>Clostridia</taxon>
        <taxon>Eubacteriales</taxon>
        <taxon>Clostridiaceae</taxon>
        <taxon>Clostridium</taxon>
    </lineage>
</organism>
<reference evidence="2 3" key="1">
    <citation type="submission" date="2020-07" db="EMBL/GenBank/DDBJ databases">
        <title>A new beta-1,3-glucan-decomposing anaerobic bacterium isolated from anoxic soil subjected to biological soil disinfestation.</title>
        <authorList>
            <person name="Ueki A."/>
            <person name="Tonouchi A."/>
        </authorList>
    </citation>
    <scope>NUCLEOTIDE SEQUENCE [LARGE SCALE GENOMIC DNA]</scope>
    <source>
        <strain evidence="2 3">TW1</strain>
    </source>
</reference>
<accession>A0A6V8SE14</accession>
<keyword evidence="1" id="KW-0812">Transmembrane</keyword>
<name>A0A6V8SE14_9CLOT</name>
<comment type="caution">
    <text evidence="2">The sequence shown here is derived from an EMBL/GenBank/DDBJ whole genome shotgun (WGS) entry which is preliminary data.</text>
</comment>
<keyword evidence="1" id="KW-0472">Membrane</keyword>
<evidence type="ECO:0000256" key="1">
    <source>
        <dbReference type="SAM" id="Phobius"/>
    </source>
</evidence>
<dbReference type="AlphaFoldDB" id="A0A6V8SE14"/>
<keyword evidence="3" id="KW-1185">Reference proteome</keyword>
<dbReference type="EMBL" id="BLZR01000001">
    <property type="protein sequence ID" value="GFP75474.1"/>
    <property type="molecule type" value="Genomic_DNA"/>
</dbReference>
<proteinExistence type="predicted"/>
<evidence type="ECO:0000313" key="2">
    <source>
        <dbReference type="EMBL" id="GFP75474.1"/>
    </source>
</evidence>